<comment type="caution">
    <text evidence="1">The sequence shown here is derived from an EMBL/GenBank/DDBJ whole genome shotgun (WGS) entry which is preliminary data.</text>
</comment>
<keyword evidence="2" id="KW-1185">Reference proteome</keyword>
<name>A0ACB9AGU3_CICIN</name>
<reference evidence="1 2" key="2">
    <citation type="journal article" date="2022" name="Mol. Ecol. Resour.">
        <title>The genomes of chicory, endive, great burdock and yacon provide insights into Asteraceae paleo-polyploidization history and plant inulin production.</title>
        <authorList>
            <person name="Fan W."/>
            <person name="Wang S."/>
            <person name="Wang H."/>
            <person name="Wang A."/>
            <person name="Jiang F."/>
            <person name="Liu H."/>
            <person name="Zhao H."/>
            <person name="Xu D."/>
            <person name="Zhang Y."/>
        </authorList>
    </citation>
    <scope>NUCLEOTIDE SEQUENCE [LARGE SCALE GENOMIC DNA]</scope>
    <source>
        <strain evidence="2">cv. Punajuju</strain>
        <tissue evidence="1">Leaves</tissue>
    </source>
</reference>
<organism evidence="1 2">
    <name type="scientific">Cichorium intybus</name>
    <name type="common">Chicory</name>
    <dbReference type="NCBI Taxonomy" id="13427"/>
    <lineage>
        <taxon>Eukaryota</taxon>
        <taxon>Viridiplantae</taxon>
        <taxon>Streptophyta</taxon>
        <taxon>Embryophyta</taxon>
        <taxon>Tracheophyta</taxon>
        <taxon>Spermatophyta</taxon>
        <taxon>Magnoliopsida</taxon>
        <taxon>eudicotyledons</taxon>
        <taxon>Gunneridae</taxon>
        <taxon>Pentapetalae</taxon>
        <taxon>asterids</taxon>
        <taxon>campanulids</taxon>
        <taxon>Asterales</taxon>
        <taxon>Asteraceae</taxon>
        <taxon>Cichorioideae</taxon>
        <taxon>Cichorieae</taxon>
        <taxon>Cichoriinae</taxon>
        <taxon>Cichorium</taxon>
    </lineage>
</organism>
<protein>
    <submittedName>
        <fullName evidence="1">Uncharacterized protein</fullName>
    </submittedName>
</protein>
<proteinExistence type="predicted"/>
<reference evidence="2" key="1">
    <citation type="journal article" date="2022" name="Mol. Ecol. Resour.">
        <title>The genomes of chicory, endive, great burdock and yacon provide insights into Asteraceae palaeo-polyploidization history and plant inulin production.</title>
        <authorList>
            <person name="Fan W."/>
            <person name="Wang S."/>
            <person name="Wang H."/>
            <person name="Wang A."/>
            <person name="Jiang F."/>
            <person name="Liu H."/>
            <person name="Zhao H."/>
            <person name="Xu D."/>
            <person name="Zhang Y."/>
        </authorList>
    </citation>
    <scope>NUCLEOTIDE SEQUENCE [LARGE SCALE GENOMIC DNA]</scope>
    <source>
        <strain evidence="2">cv. Punajuju</strain>
    </source>
</reference>
<evidence type="ECO:0000313" key="2">
    <source>
        <dbReference type="Proteomes" id="UP001055811"/>
    </source>
</evidence>
<sequence length="126" mass="14192">MAHQSSFLFNLSPRSCSFSISELLPLLLLPTFNLPVLTDQFSSHDSMFNLPRSHRFIYITPSILFDSPKPTTQLMLSRSVGVVTTPKMQAMNKVILTKCALIFPISVFLCSPSRNMLFVNPPLFLL</sequence>
<dbReference type="EMBL" id="CM042015">
    <property type="protein sequence ID" value="KAI3708923.1"/>
    <property type="molecule type" value="Genomic_DNA"/>
</dbReference>
<accession>A0ACB9AGU3</accession>
<evidence type="ECO:0000313" key="1">
    <source>
        <dbReference type="EMBL" id="KAI3708923.1"/>
    </source>
</evidence>
<dbReference type="Proteomes" id="UP001055811">
    <property type="component" value="Linkage Group LG07"/>
</dbReference>
<gene>
    <name evidence="1" type="ORF">L2E82_38501</name>
</gene>